<keyword evidence="1" id="KW-1133">Transmembrane helix</keyword>
<organism evidence="2 3">
    <name type="scientific">Crotalaria pallida</name>
    <name type="common">Smooth rattlebox</name>
    <name type="synonym">Crotalaria striata</name>
    <dbReference type="NCBI Taxonomy" id="3830"/>
    <lineage>
        <taxon>Eukaryota</taxon>
        <taxon>Viridiplantae</taxon>
        <taxon>Streptophyta</taxon>
        <taxon>Embryophyta</taxon>
        <taxon>Tracheophyta</taxon>
        <taxon>Spermatophyta</taxon>
        <taxon>Magnoliopsida</taxon>
        <taxon>eudicotyledons</taxon>
        <taxon>Gunneridae</taxon>
        <taxon>Pentapetalae</taxon>
        <taxon>rosids</taxon>
        <taxon>fabids</taxon>
        <taxon>Fabales</taxon>
        <taxon>Fabaceae</taxon>
        <taxon>Papilionoideae</taxon>
        <taxon>50 kb inversion clade</taxon>
        <taxon>genistoids sensu lato</taxon>
        <taxon>core genistoids</taxon>
        <taxon>Crotalarieae</taxon>
        <taxon>Crotalaria</taxon>
    </lineage>
</organism>
<evidence type="ECO:0000313" key="2">
    <source>
        <dbReference type="EMBL" id="KAK7261860.1"/>
    </source>
</evidence>
<name>A0AAN9ESN5_CROPI</name>
<evidence type="ECO:0000256" key="1">
    <source>
        <dbReference type="SAM" id="Phobius"/>
    </source>
</evidence>
<dbReference type="Proteomes" id="UP001372338">
    <property type="component" value="Unassembled WGS sequence"/>
</dbReference>
<evidence type="ECO:0000313" key="3">
    <source>
        <dbReference type="Proteomes" id="UP001372338"/>
    </source>
</evidence>
<feature type="transmembrane region" description="Helical" evidence="1">
    <location>
        <begin position="234"/>
        <end position="259"/>
    </location>
</feature>
<keyword evidence="1" id="KW-0812">Transmembrane</keyword>
<keyword evidence="3" id="KW-1185">Reference proteome</keyword>
<proteinExistence type="predicted"/>
<feature type="transmembrane region" description="Helical" evidence="1">
    <location>
        <begin position="279"/>
        <end position="304"/>
    </location>
</feature>
<accession>A0AAN9ESN5</accession>
<comment type="caution">
    <text evidence="2">The sequence shown here is derived from an EMBL/GenBank/DDBJ whole genome shotgun (WGS) entry which is preliminary data.</text>
</comment>
<dbReference type="EMBL" id="JAYWIO010000005">
    <property type="protein sequence ID" value="KAK7261860.1"/>
    <property type="molecule type" value="Genomic_DNA"/>
</dbReference>
<keyword evidence="1" id="KW-0472">Membrane</keyword>
<sequence>MLHVKLKSKHYFLGGAVDGKSLKGEKKKKKKRMMEYSHQVFELDTNKFVFHVKDSVYLLHGWFDPSYHCNLPDVPFERLDVDVLDEEAVPFSCYQVPTPPLYKFWMGHGRNMPFDFLITSHFVIDDKLLLLCEGDCDLLTFTPNIIAHVGAGVDAGVVVTGSVDAGVVGRDTGVVDVDAGIVVTGTGAGVDTGVVGTGTDGVVVNLGVGVALAFVAAASAYAAKSFAASTYTFVFALAFLAFAALFAFASAAIATAPAFASAGAQNALFHTFCSAITAYAAYASSSAVSASALVFAAVFAYAAFDAFTSAASTFVAAFASAFSSASTSPPAPAPAPLPLPAPGPAPADAPAYANAGEWSFSNYYAVADSFYKLTGTIPKTGLYLPEFCFPNLYPDGLDSLGVLLSLQSSIIEDECSADLDLDIGYFLTYRIYAYAISKTKFQPKFSQQLDDEVFSDILPGRTQNPLHLKTVSHHLLDLGKGDLLGTQNQSRRNI</sequence>
<feature type="transmembrane region" description="Helical" evidence="1">
    <location>
        <begin position="202"/>
        <end position="222"/>
    </location>
</feature>
<reference evidence="2 3" key="1">
    <citation type="submission" date="2024-01" db="EMBL/GenBank/DDBJ databases">
        <title>The genomes of 5 underutilized Papilionoideae crops provide insights into root nodulation and disease resistanc.</title>
        <authorList>
            <person name="Yuan L."/>
        </authorList>
    </citation>
    <scope>NUCLEOTIDE SEQUENCE [LARGE SCALE GENOMIC DNA]</scope>
    <source>
        <strain evidence="2">ZHUSHIDOU_FW_LH</strain>
        <tissue evidence="2">Leaf</tissue>
    </source>
</reference>
<dbReference type="AlphaFoldDB" id="A0AAN9ESN5"/>
<gene>
    <name evidence="2" type="ORF">RIF29_28183</name>
</gene>
<protein>
    <submittedName>
        <fullName evidence="2">Uncharacterized protein</fullName>
    </submittedName>
</protein>